<dbReference type="InterPro" id="IPR050793">
    <property type="entry name" value="CMP-NeuNAc_synthase"/>
</dbReference>
<dbReference type="EMBL" id="VDGG01000027">
    <property type="protein sequence ID" value="TQR12721.1"/>
    <property type="molecule type" value="Genomic_DNA"/>
</dbReference>
<dbReference type="RefSeq" id="WP_142607884.1">
    <property type="nucleotide sequence ID" value="NZ_VDGG01000027.1"/>
</dbReference>
<name>A0A544T5I5_9BACI</name>
<dbReference type="PANTHER" id="PTHR21485">
    <property type="entry name" value="HAD SUPERFAMILY MEMBERS CMAS AND KDSC"/>
    <property type="match status" value="1"/>
</dbReference>
<protein>
    <recommendedName>
        <fullName evidence="1">Glycosyl transferase family 28 C-terminal domain-containing protein</fullName>
    </recommendedName>
</protein>
<dbReference type="InterPro" id="IPR003329">
    <property type="entry name" value="Cytidylyl_trans"/>
</dbReference>
<feature type="domain" description="Glycosyl transferase family 28 C-terminal" evidence="1">
    <location>
        <begin position="376"/>
        <end position="533"/>
    </location>
</feature>
<evidence type="ECO:0000259" key="1">
    <source>
        <dbReference type="Pfam" id="PF04101"/>
    </source>
</evidence>
<evidence type="ECO:0000313" key="3">
    <source>
        <dbReference type="Proteomes" id="UP000318937"/>
    </source>
</evidence>
<dbReference type="InterPro" id="IPR007235">
    <property type="entry name" value="Glyco_trans_28_C"/>
</dbReference>
<dbReference type="Pfam" id="PF04101">
    <property type="entry name" value="Glyco_tran_28_C"/>
    <property type="match status" value="1"/>
</dbReference>
<dbReference type="SUPFAM" id="SSF53756">
    <property type="entry name" value="UDP-Glycosyltransferase/glycogen phosphorylase"/>
    <property type="match status" value="1"/>
</dbReference>
<proteinExistence type="predicted"/>
<accession>A0A544T5I5</accession>
<dbReference type="OrthoDB" id="9805604at2"/>
<dbReference type="Gene3D" id="3.40.50.11190">
    <property type="match status" value="1"/>
</dbReference>
<keyword evidence="3" id="KW-1185">Reference proteome</keyword>
<reference evidence="2 3" key="1">
    <citation type="submission" date="2019-05" db="EMBL/GenBank/DDBJ databases">
        <title>Psychrobacillus vulpis sp. nov., a new species isolated from feces of a red fox that inhabits in The Tablas de Daimiel Natural Park, Albacete, Spain.</title>
        <authorList>
            <person name="Rodriguez M."/>
            <person name="Reina J.C."/>
            <person name="Bejar V."/>
            <person name="Llamas I."/>
        </authorList>
    </citation>
    <scope>NUCLEOTIDE SEQUENCE [LARGE SCALE GENOMIC DNA]</scope>
    <source>
        <strain evidence="2 3">NHI-2</strain>
    </source>
</reference>
<dbReference type="Pfam" id="PF02348">
    <property type="entry name" value="CTP_transf_3"/>
    <property type="match status" value="1"/>
</dbReference>
<dbReference type="PANTHER" id="PTHR21485:SF3">
    <property type="entry name" value="N-ACYLNEURAMINATE CYTIDYLYLTRANSFERASE"/>
    <property type="match status" value="1"/>
</dbReference>
<dbReference type="Proteomes" id="UP000318937">
    <property type="component" value="Unassembled WGS sequence"/>
</dbReference>
<dbReference type="Gene3D" id="3.40.50.2000">
    <property type="entry name" value="Glycogen Phosphorylase B"/>
    <property type="match status" value="1"/>
</dbReference>
<organism evidence="2 3">
    <name type="scientific">Psychrobacillus soli</name>
    <dbReference type="NCBI Taxonomy" id="1543965"/>
    <lineage>
        <taxon>Bacteria</taxon>
        <taxon>Bacillati</taxon>
        <taxon>Bacillota</taxon>
        <taxon>Bacilli</taxon>
        <taxon>Bacillales</taxon>
        <taxon>Bacillaceae</taxon>
        <taxon>Psychrobacillus</taxon>
    </lineage>
</organism>
<gene>
    <name evidence="2" type="ORF">FG383_13315</name>
</gene>
<sequence length="544" mass="62073">MDILVIIPARGGSKGIPRKNIRLMCGKPLISYSIENALNSSFKLDVAVSTDDEEIEGIAELYGAIVIKRSAELATDKVTLDPVIHHTLLEMEEEKGFNYDYVITMQPTSPLLTTATLDAAISYFSNNDFDTVISGINRPHLSWTEKDGEIIPLYKERLNRQYLPKNLHETGAFVITKREFVNEQSRLGPNVSIYEVPEKECIDIDNPQDWWVAEKELSKKSILIRTDGYAEIGLGHIYRCLLLAYNLIDHDVRFVLSSRSNMGIKKIQDSHFKYDIIEDNFDIDGLVEEYKCDILINDILDTTKEYVNNCKGLGVRVVNFEDLGTGAPYADAVINDLYDKRNEYQNHFWGSSYYCIRDEFLLAKPAVFNEDVKEILIIFGGTDPCNLTSRIFEAINLIPNNYIHYTFILGMGYKHSEELISAANDSDLNIDIVRDVKRMTEYMSKADIALSSQGRTMLELASMAVPTILLAQNERELHHEFGYLENGFINLGLGKKVEDRTIKETLLWLINSPQIRKQMKEQMLKRDLKSGVQRVINLVLDRNL</sequence>
<dbReference type="AlphaFoldDB" id="A0A544T5I5"/>
<evidence type="ECO:0000313" key="2">
    <source>
        <dbReference type="EMBL" id="TQR12721.1"/>
    </source>
</evidence>
<dbReference type="CDD" id="cd02513">
    <property type="entry name" value="CMP-NeuAc_Synthase"/>
    <property type="match status" value="1"/>
</dbReference>
<dbReference type="Gene3D" id="3.90.550.10">
    <property type="entry name" value="Spore Coat Polysaccharide Biosynthesis Protein SpsA, Chain A"/>
    <property type="match status" value="1"/>
</dbReference>
<dbReference type="GO" id="GO:0008781">
    <property type="term" value="F:N-acylneuraminate cytidylyltransferase activity"/>
    <property type="evidence" value="ECO:0007669"/>
    <property type="project" value="TreeGrafter"/>
</dbReference>
<comment type="caution">
    <text evidence="2">The sequence shown here is derived from an EMBL/GenBank/DDBJ whole genome shotgun (WGS) entry which is preliminary data.</text>
</comment>
<dbReference type="InterPro" id="IPR029044">
    <property type="entry name" value="Nucleotide-diphossugar_trans"/>
</dbReference>
<dbReference type="SUPFAM" id="SSF53448">
    <property type="entry name" value="Nucleotide-diphospho-sugar transferases"/>
    <property type="match status" value="1"/>
</dbReference>
<dbReference type="GO" id="GO:0016758">
    <property type="term" value="F:hexosyltransferase activity"/>
    <property type="evidence" value="ECO:0007669"/>
    <property type="project" value="InterPro"/>
</dbReference>